<dbReference type="RefSeq" id="WP_155886042.1">
    <property type="nucleotide sequence ID" value="NZ_AUBJ02000001.1"/>
</dbReference>
<gene>
    <name evidence="1" type="ORF">G443_003164</name>
</gene>
<evidence type="ECO:0000313" key="1">
    <source>
        <dbReference type="EMBL" id="MCP2332894.1"/>
    </source>
</evidence>
<organism evidence="1 2">
    <name type="scientific">Actinoalloteichus caeruleus DSM 43889</name>
    <dbReference type="NCBI Taxonomy" id="1120930"/>
    <lineage>
        <taxon>Bacteria</taxon>
        <taxon>Bacillati</taxon>
        <taxon>Actinomycetota</taxon>
        <taxon>Actinomycetes</taxon>
        <taxon>Pseudonocardiales</taxon>
        <taxon>Pseudonocardiaceae</taxon>
        <taxon>Actinoalloteichus</taxon>
        <taxon>Actinoalloteichus cyanogriseus</taxon>
    </lineage>
</organism>
<comment type="caution">
    <text evidence="1">The sequence shown here is derived from an EMBL/GenBank/DDBJ whole genome shotgun (WGS) entry which is preliminary data.</text>
</comment>
<evidence type="ECO:0000313" key="2">
    <source>
        <dbReference type="Proteomes" id="UP000791080"/>
    </source>
</evidence>
<dbReference type="InterPro" id="IPR014942">
    <property type="entry name" value="AbiEii"/>
</dbReference>
<sequence>MPDFRGDFETHLTLRADSDPGRLAAWARAHDLKFTHILLSQGRTASQPMLTYPGCGSLTEQRASARTWTDRLARDGYEVVRVKIEAAPWNADVPLTEEDAATLPTHCHFEHHVKLLLPDEETVRLVTKVAAEHRARVSRNARRPATGGGHERFVTQRCYKVGRQTARARLDMLLDGLGATGCPVLDVEEEFVVVDDNPAVDDGWFERSYHQMASSWRLFQGVPLARDEFTDGVPPTPARGTARFPATYLPVTHGTGATQAPIFDPALKQYDRAFRAGEPAFTDALTGQRWFHTRRLVMDHLLRVVSRSSWAEHLLLRGSRLLKAWLPEAREPGDLDFVVFPHKINPTSPWAESFFDQFVTAVAAAPILDRTIRLDTDDVAVDPIWTYERAEGRRLVIPWRAPGLPSGSVQLDFVFNEELRDRPVITRLAPFDGDAPIPLATASPGLSLAWKILWLASDSYPQGKDLYDAVLLAETYPLRLDLLRRVLRPELERGADDFDASAILALEVDWAEFVAEYPTIVGDADLWLRRLAEALAPTFRPRTVAR</sequence>
<dbReference type="Proteomes" id="UP000791080">
    <property type="component" value="Unassembled WGS sequence"/>
</dbReference>
<name>A0ABT1JL37_ACTCY</name>
<reference evidence="1 2" key="1">
    <citation type="submission" date="2022-06" db="EMBL/GenBank/DDBJ databases">
        <title>Genomic Encyclopedia of Type Strains, Phase I: the one thousand microbial genomes (KMG-I) project.</title>
        <authorList>
            <person name="Kyrpides N."/>
        </authorList>
    </citation>
    <scope>NUCLEOTIDE SEQUENCE [LARGE SCALE GENOMIC DNA]</scope>
    <source>
        <strain evidence="1 2">DSM 43889</strain>
    </source>
</reference>
<keyword evidence="2" id="KW-1185">Reference proteome</keyword>
<protein>
    <submittedName>
        <fullName evidence="1">Nucleotidyl transferase AbiEii toxin, Type IV TA system</fullName>
    </submittedName>
</protein>
<dbReference type="GO" id="GO:0016740">
    <property type="term" value="F:transferase activity"/>
    <property type="evidence" value="ECO:0007669"/>
    <property type="project" value="UniProtKB-KW"/>
</dbReference>
<accession>A0ABT1JL37</accession>
<keyword evidence="1" id="KW-0808">Transferase</keyword>
<dbReference type="EMBL" id="AUBJ02000001">
    <property type="protein sequence ID" value="MCP2332894.1"/>
    <property type="molecule type" value="Genomic_DNA"/>
</dbReference>
<proteinExistence type="predicted"/>
<dbReference type="Pfam" id="PF08843">
    <property type="entry name" value="AbiEii"/>
    <property type="match status" value="1"/>
</dbReference>